<dbReference type="OMA" id="IFCTTDE"/>
<comment type="similarity">
    <text evidence="2">Belongs to the ATG8 family.</text>
</comment>
<keyword evidence="1" id="KW-0449">Lipoprotein</keyword>
<reference evidence="3" key="1">
    <citation type="submission" date="2021-01" db="EMBL/GenBank/DDBJ databases">
        <authorList>
            <consortium name="Genoscope - CEA"/>
            <person name="William W."/>
        </authorList>
    </citation>
    <scope>NUCLEOTIDE SEQUENCE</scope>
</reference>
<dbReference type="EMBL" id="CAJJDM010000079">
    <property type="protein sequence ID" value="CAD8086394.1"/>
    <property type="molecule type" value="Genomic_DNA"/>
</dbReference>
<keyword evidence="4" id="KW-1185">Reference proteome</keyword>
<evidence type="ECO:0000256" key="1">
    <source>
        <dbReference type="PIRSR" id="PIRSR604241-50"/>
    </source>
</evidence>
<comment type="caution">
    <text evidence="3">The sequence shown here is derived from an EMBL/GenBank/DDBJ whole genome shotgun (WGS) entry which is preliminary data.</text>
</comment>
<dbReference type="AlphaFoldDB" id="A0A8S1NI88"/>
<dbReference type="PANTHER" id="PTHR10969">
    <property type="entry name" value="MICROTUBULE-ASSOCIATED PROTEINS 1A/1B LIGHT CHAIN 3-RELATED"/>
    <property type="match status" value="1"/>
</dbReference>
<dbReference type="Proteomes" id="UP000688137">
    <property type="component" value="Unassembled WGS sequence"/>
</dbReference>
<evidence type="ECO:0000256" key="2">
    <source>
        <dbReference type="RuleBase" id="RU004384"/>
    </source>
</evidence>
<dbReference type="Pfam" id="PF02991">
    <property type="entry name" value="ATG8"/>
    <property type="match status" value="1"/>
</dbReference>
<feature type="lipid moiety-binding region" description="Phosphatidylserine amidated glycine; alternate" evidence="1">
    <location>
        <position position="122"/>
    </location>
</feature>
<accession>A0A8S1NI88</accession>
<dbReference type="InterPro" id="IPR004241">
    <property type="entry name" value="Atg8-like"/>
</dbReference>
<evidence type="ECO:0000313" key="3">
    <source>
        <dbReference type="EMBL" id="CAD8086394.1"/>
    </source>
</evidence>
<name>A0A8S1NI88_PARPR</name>
<dbReference type="GO" id="GO:0006914">
    <property type="term" value="P:autophagy"/>
    <property type="evidence" value="ECO:0007669"/>
    <property type="project" value="UniProtKB-KW"/>
</dbReference>
<keyword evidence="2" id="KW-0072">Autophagy</keyword>
<sequence>MQSQILSYKDINSFEERKEKYQTYQQKHPTKIPLIIERHPKCTLKLLDRPEVLIDETQKGTKLLQILQERLQENSKNCSIFIFYTNTNTQFPLELQMKEAAQNYRDEDGFLYLTYNNQETLG</sequence>
<gene>
    <name evidence="3" type="ORF">PPRIM_AZ9-3.1.T0760155</name>
</gene>
<proteinExistence type="inferred from homology"/>
<organism evidence="3 4">
    <name type="scientific">Paramecium primaurelia</name>
    <dbReference type="NCBI Taxonomy" id="5886"/>
    <lineage>
        <taxon>Eukaryota</taxon>
        <taxon>Sar</taxon>
        <taxon>Alveolata</taxon>
        <taxon>Ciliophora</taxon>
        <taxon>Intramacronucleata</taxon>
        <taxon>Oligohymenophorea</taxon>
        <taxon>Peniculida</taxon>
        <taxon>Parameciidae</taxon>
        <taxon>Paramecium</taxon>
    </lineage>
</organism>
<protein>
    <recommendedName>
        <fullName evidence="2">Autophagy-related protein</fullName>
    </recommendedName>
</protein>
<evidence type="ECO:0000313" key="4">
    <source>
        <dbReference type="Proteomes" id="UP000688137"/>
    </source>
</evidence>